<comment type="caution">
    <text evidence="1">The sequence shown here is derived from an EMBL/GenBank/DDBJ whole genome shotgun (WGS) entry which is preliminary data.</text>
</comment>
<accession>A0ACB7SCV6</accession>
<protein>
    <submittedName>
        <fullName evidence="1">Uncharacterized protein</fullName>
    </submittedName>
</protein>
<proteinExistence type="predicted"/>
<dbReference type="Proteomes" id="UP000821845">
    <property type="component" value="Chromosome 4"/>
</dbReference>
<gene>
    <name evidence="1" type="ORF">HPB50_005317</name>
</gene>
<evidence type="ECO:0000313" key="2">
    <source>
        <dbReference type="Proteomes" id="UP000821845"/>
    </source>
</evidence>
<name>A0ACB7SCV6_HYAAI</name>
<reference evidence="1" key="1">
    <citation type="submission" date="2020-05" db="EMBL/GenBank/DDBJ databases">
        <title>Large-scale comparative analyses of tick genomes elucidate their genetic diversity and vector capacities.</title>
        <authorList>
            <person name="Jia N."/>
            <person name="Wang J."/>
            <person name="Shi W."/>
            <person name="Du L."/>
            <person name="Sun Y."/>
            <person name="Zhan W."/>
            <person name="Jiang J."/>
            <person name="Wang Q."/>
            <person name="Zhang B."/>
            <person name="Ji P."/>
            <person name="Sakyi L.B."/>
            <person name="Cui X."/>
            <person name="Yuan T."/>
            <person name="Jiang B."/>
            <person name="Yang W."/>
            <person name="Lam T.T.-Y."/>
            <person name="Chang Q."/>
            <person name="Ding S."/>
            <person name="Wang X."/>
            <person name="Zhu J."/>
            <person name="Ruan X."/>
            <person name="Zhao L."/>
            <person name="Wei J."/>
            <person name="Que T."/>
            <person name="Du C."/>
            <person name="Cheng J."/>
            <person name="Dai P."/>
            <person name="Han X."/>
            <person name="Huang E."/>
            <person name="Gao Y."/>
            <person name="Liu J."/>
            <person name="Shao H."/>
            <person name="Ye R."/>
            <person name="Li L."/>
            <person name="Wei W."/>
            <person name="Wang X."/>
            <person name="Wang C."/>
            <person name="Yang T."/>
            <person name="Huo Q."/>
            <person name="Li W."/>
            <person name="Guo W."/>
            <person name="Chen H."/>
            <person name="Zhou L."/>
            <person name="Ni X."/>
            <person name="Tian J."/>
            <person name="Zhou Y."/>
            <person name="Sheng Y."/>
            <person name="Liu T."/>
            <person name="Pan Y."/>
            <person name="Xia L."/>
            <person name="Li J."/>
            <person name="Zhao F."/>
            <person name="Cao W."/>
        </authorList>
    </citation>
    <scope>NUCLEOTIDE SEQUENCE</scope>
    <source>
        <strain evidence="1">Hyas-2018</strain>
    </source>
</reference>
<organism evidence="1 2">
    <name type="scientific">Hyalomma asiaticum</name>
    <name type="common">Tick</name>
    <dbReference type="NCBI Taxonomy" id="266040"/>
    <lineage>
        <taxon>Eukaryota</taxon>
        <taxon>Metazoa</taxon>
        <taxon>Ecdysozoa</taxon>
        <taxon>Arthropoda</taxon>
        <taxon>Chelicerata</taxon>
        <taxon>Arachnida</taxon>
        <taxon>Acari</taxon>
        <taxon>Parasitiformes</taxon>
        <taxon>Ixodida</taxon>
        <taxon>Ixodoidea</taxon>
        <taxon>Ixodidae</taxon>
        <taxon>Hyalomminae</taxon>
        <taxon>Hyalomma</taxon>
    </lineage>
</organism>
<dbReference type="EMBL" id="CM023484">
    <property type="protein sequence ID" value="KAH6932405.1"/>
    <property type="molecule type" value="Genomic_DNA"/>
</dbReference>
<sequence length="147" mass="16431">MVTRLQKAHLPRRDRLRESGRLVLTAVSPHHTHCASLLEALYLTQKDGRSPIFIPLVTRRMEDKIPVPRWKKALKPVLATATPLVLLPIPLSIGTDASWVAFVTLWMGIYYVVEPVPLSVTSLLPIVLLPFLGILSTEEVASFYLNA</sequence>
<evidence type="ECO:0000313" key="1">
    <source>
        <dbReference type="EMBL" id="KAH6932405.1"/>
    </source>
</evidence>
<keyword evidence="2" id="KW-1185">Reference proteome</keyword>